<reference evidence="3 4" key="1">
    <citation type="submission" date="2019-11" db="EMBL/GenBank/DDBJ databases">
        <title>Pseudooceanicola pacifica sp. nov., isolated from deep-sea sediment of the Pacific Ocean.</title>
        <authorList>
            <person name="Lyu L."/>
        </authorList>
    </citation>
    <scope>NUCLEOTIDE SEQUENCE [LARGE SCALE GENOMIC DNA]</scope>
    <source>
        <strain evidence="3 4">216_PA32_1</strain>
    </source>
</reference>
<evidence type="ECO:0000313" key="3">
    <source>
        <dbReference type="EMBL" id="MWB78078.1"/>
    </source>
</evidence>
<dbReference type="GO" id="GO:0016787">
    <property type="term" value="F:hydrolase activity"/>
    <property type="evidence" value="ECO:0007669"/>
    <property type="project" value="UniProtKB-KW"/>
</dbReference>
<evidence type="ECO:0000313" key="4">
    <source>
        <dbReference type="Proteomes" id="UP000443843"/>
    </source>
</evidence>
<comment type="caution">
    <text evidence="3">The sequence shown here is derived from an EMBL/GenBank/DDBJ whole genome shotgun (WGS) entry which is preliminary data.</text>
</comment>
<dbReference type="InterPro" id="IPR052350">
    <property type="entry name" value="Metallo-dep_Lactonases"/>
</dbReference>
<protein>
    <submittedName>
        <fullName evidence="3">Amidohydrolase family protein</fullName>
    </submittedName>
</protein>
<gene>
    <name evidence="3" type="ORF">GLS40_08595</name>
</gene>
<dbReference type="InterPro" id="IPR032466">
    <property type="entry name" value="Metal_Hydrolase"/>
</dbReference>
<dbReference type="AlphaFoldDB" id="A0A844WBB3"/>
<accession>A0A844WBB3</accession>
<comment type="similarity">
    <text evidence="1">Belongs to the metallo-dependent hydrolases superfamily.</text>
</comment>
<dbReference type="InterPro" id="IPR006680">
    <property type="entry name" value="Amidohydro-rel"/>
</dbReference>
<dbReference type="Proteomes" id="UP000443843">
    <property type="component" value="Unassembled WGS sequence"/>
</dbReference>
<evidence type="ECO:0000256" key="1">
    <source>
        <dbReference type="ARBA" id="ARBA00038310"/>
    </source>
</evidence>
<sequence length="345" mass="37929">MTHAQQSAKILPTADPDWLALHSEEIREPALPIVDPHHHLWDLPRVPRYLQEEFSADLTAGHNVIATVFAECTEGYREDGPERLKPLGETEFVVAFAQDAANGPAADRGVCRGIIGRADLLEGASVEEVLLMHRELGQGMWRGIRQSTAYDESGTVRTTARTPPAGVLMDAKFREGFERLVALGMTFDSWVYHPQLGEVADLAATYPDANIILDHVGGPIGAGAYEGKRDEVFAVWKKGIQQVAAQPNVTCKIGGLGMKLGGFGFETLPRPAPSEELARAWGPYVETCIEAFGPERCMFESNFPVDMITCTYATLWNAYKRITEHYSDSEKAAMYAGTAQRVYSV</sequence>
<proteinExistence type="inferred from homology"/>
<dbReference type="PANTHER" id="PTHR43569">
    <property type="entry name" value="AMIDOHYDROLASE"/>
    <property type="match status" value="1"/>
</dbReference>
<feature type="domain" description="Amidohydrolase-related" evidence="2">
    <location>
        <begin position="34"/>
        <end position="343"/>
    </location>
</feature>
<name>A0A844WBB3_9RHOB</name>
<organism evidence="3 4">
    <name type="scientific">Pseudooceanicola pacificus</name>
    <dbReference type="NCBI Taxonomy" id="2676438"/>
    <lineage>
        <taxon>Bacteria</taxon>
        <taxon>Pseudomonadati</taxon>
        <taxon>Pseudomonadota</taxon>
        <taxon>Alphaproteobacteria</taxon>
        <taxon>Rhodobacterales</taxon>
        <taxon>Paracoccaceae</taxon>
        <taxon>Pseudooceanicola</taxon>
    </lineage>
</organism>
<dbReference type="PANTHER" id="PTHR43569:SF1">
    <property type="entry name" value="BLL3371 PROTEIN"/>
    <property type="match status" value="1"/>
</dbReference>
<keyword evidence="3" id="KW-0378">Hydrolase</keyword>
<dbReference type="Gene3D" id="3.20.20.140">
    <property type="entry name" value="Metal-dependent hydrolases"/>
    <property type="match status" value="1"/>
</dbReference>
<dbReference type="SUPFAM" id="SSF51556">
    <property type="entry name" value="Metallo-dependent hydrolases"/>
    <property type="match status" value="1"/>
</dbReference>
<keyword evidence="4" id="KW-1185">Reference proteome</keyword>
<evidence type="ECO:0000259" key="2">
    <source>
        <dbReference type="Pfam" id="PF04909"/>
    </source>
</evidence>
<dbReference type="EMBL" id="WNXQ01000004">
    <property type="protein sequence ID" value="MWB78078.1"/>
    <property type="molecule type" value="Genomic_DNA"/>
</dbReference>
<dbReference type="Pfam" id="PF04909">
    <property type="entry name" value="Amidohydro_2"/>
    <property type="match status" value="1"/>
</dbReference>